<dbReference type="EMBL" id="FQZK01000002">
    <property type="protein sequence ID" value="SHI79122.1"/>
    <property type="molecule type" value="Genomic_DNA"/>
</dbReference>
<keyword evidence="1" id="KW-1133">Transmembrane helix</keyword>
<organism evidence="2 3">
    <name type="scientific">Nocardiopsis flavescens</name>
    <dbReference type="NCBI Taxonomy" id="758803"/>
    <lineage>
        <taxon>Bacteria</taxon>
        <taxon>Bacillati</taxon>
        <taxon>Actinomycetota</taxon>
        <taxon>Actinomycetes</taxon>
        <taxon>Streptosporangiales</taxon>
        <taxon>Nocardiopsidaceae</taxon>
        <taxon>Nocardiopsis</taxon>
    </lineage>
</organism>
<sequence>MSPPAVPYGHRRARRAIAAAVYVLVVGVTLALAAVLLHEGTEMILLAWEYAARRSP</sequence>
<dbReference type="STRING" id="758803.SAMN05421803_102103"/>
<evidence type="ECO:0000313" key="3">
    <source>
        <dbReference type="Proteomes" id="UP000184452"/>
    </source>
</evidence>
<gene>
    <name evidence="2" type="ORF">SAMN05421803_102103</name>
</gene>
<protein>
    <submittedName>
        <fullName evidence="2">Uncharacterized protein</fullName>
    </submittedName>
</protein>
<feature type="transmembrane region" description="Helical" evidence="1">
    <location>
        <begin position="16"/>
        <end position="37"/>
    </location>
</feature>
<proteinExistence type="predicted"/>
<reference evidence="2 3" key="1">
    <citation type="submission" date="2016-11" db="EMBL/GenBank/DDBJ databases">
        <authorList>
            <person name="Jaros S."/>
            <person name="Januszkiewicz K."/>
            <person name="Wedrychowicz H."/>
        </authorList>
    </citation>
    <scope>NUCLEOTIDE SEQUENCE [LARGE SCALE GENOMIC DNA]</scope>
    <source>
        <strain evidence="2 3">CGMCC 4.5723</strain>
    </source>
</reference>
<dbReference type="AlphaFoldDB" id="A0A1M6E0T5"/>
<evidence type="ECO:0000256" key="1">
    <source>
        <dbReference type="SAM" id="Phobius"/>
    </source>
</evidence>
<keyword evidence="3" id="KW-1185">Reference proteome</keyword>
<name>A0A1M6E0T5_9ACTN</name>
<evidence type="ECO:0000313" key="2">
    <source>
        <dbReference type="EMBL" id="SHI79122.1"/>
    </source>
</evidence>
<accession>A0A1M6E0T5</accession>
<dbReference type="RefSeq" id="WP_178378458.1">
    <property type="nucleotide sequence ID" value="NZ_FQZK01000002.1"/>
</dbReference>
<keyword evidence="1" id="KW-0472">Membrane</keyword>
<dbReference type="Proteomes" id="UP000184452">
    <property type="component" value="Unassembled WGS sequence"/>
</dbReference>
<keyword evidence="1" id="KW-0812">Transmembrane</keyword>